<keyword evidence="6 8" id="KW-0472">Membrane</keyword>
<accession>A0A829YAD3</accession>
<dbReference type="GO" id="GO:0009279">
    <property type="term" value="C:cell outer membrane"/>
    <property type="evidence" value="ECO:0007669"/>
    <property type="project" value="UniProtKB-SubCell"/>
</dbReference>
<evidence type="ECO:0000256" key="2">
    <source>
        <dbReference type="ARBA" id="ARBA00022448"/>
    </source>
</evidence>
<keyword evidence="12" id="KW-1185">Reference proteome</keyword>
<keyword evidence="2" id="KW-0813">Transport</keyword>
<dbReference type="EMBL" id="BLJN01000002">
    <property type="protein sequence ID" value="GFE80140.1"/>
    <property type="molecule type" value="Genomic_DNA"/>
</dbReference>
<dbReference type="Proteomes" id="UP000445000">
    <property type="component" value="Unassembled WGS sequence"/>
</dbReference>
<evidence type="ECO:0000256" key="9">
    <source>
        <dbReference type="SAM" id="SignalP"/>
    </source>
</evidence>
<dbReference type="PANTHER" id="PTHR40980:SF4">
    <property type="entry name" value="TONB-DEPENDENT RECEPTOR-LIKE BETA-BARREL DOMAIN-CONTAINING PROTEIN"/>
    <property type="match status" value="1"/>
</dbReference>
<keyword evidence="5" id="KW-0408">Iron</keyword>
<dbReference type="InterPro" id="IPR000531">
    <property type="entry name" value="Beta-barrel_TonB"/>
</dbReference>
<keyword evidence="7" id="KW-0998">Cell outer membrane</keyword>
<sequence>MIKKKPLSLAAAVILTLSAHAQVIAQQRTFDVPKQPAVSAIPELARQADIQIVAPAGSLEGIYTPAVVGELDLREALRQLLQGTGLEIASIDDRVILLRRQEKAAADIDADNASLETVLVTAQGPIERKRNSAVVLDSSEFDDVETLASDHSIAAMAMMLPGVSADEDGDQPKYITIRGLQADLNHTTIDGISIASVGNNGSGERRINLQLVPSQISWRTDISKAFSAEQDAGAIGGVLDVVTRSAFDRNSTYFLVDGYGIYSTYSDAGAKNVLDDANDHWGQGMKAIFSTQFGPDNQFGVLMSGSYQSRSRNASKLVQDRKGYFSDDGAVVGEPNAEAGWNGIVSPMNFGYGSFPNTIENQGTSVKLEWQPVDSNFQGSLLYFSYSRKDDWNEISNDIYIPENPTGIIEQDENGGRLLVRIVDSIWANNTWTRNNEGYLGNLQWQGENSVLSLKAGHTYDNYRNVENMFQSRASGLERQRIYVDYVNSELPQITGFVDPSAPASLTYRLQGGQHTQPFARETVDDVRLDYSWNAGPEARGLGIVTGLEWRRLVLSKDVERTVYATGTVVNPWMIDPGAPSLEGQHYWVPWLDGRAFIDEAVDSLPVNATSSRSQSIAQDFKYAENLSVGYVSAHYATDRTLYLLGLRYDRIDFDAWAPVTRNGVIASGLDIFDGGYDHLLPSFNVRHRLTDDINLRFSYSHTLGRPRPADIAAAQSINCTDSDEGENETCSITRGNPDLKPQRSRNVDLSVEKYFNANRGAVSLGYFHKTIKDNIFTLTGSDVIDGVDYTIRQPTNLDEMTVQGVEFSIMNRGMRLLGQRFDASLNASWFDGETTYVTDAGSRSIDRLLYQPEWVANASVTYRMPWIHGAARVAVNARGPYMNSTGGLKAWEDAGRNQLTTTNFSLWHSLGEHLTIKYEATNLFDEQPDYGKGEDLQILRQMDDYGRSFYLHVIWNL</sequence>
<keyword evidence="8" id="KW-0798">TonB box</keyword>
<proteinExistence type="inferred from homology"/>
<reference evidence="12" key="1">
    <citation type="submission" date="2020-01" db="EMBL/GenBank/DDBJ databases">
        <title>'Steroidobacter agaridevorans' sp. nov., agar-degrading bacteria isolated from rhizosphere soils.</title>
        <authorList>
            <person name="Ikenaga M."/>
            <person name="Kataoka M."/>
            <person name="Murouchi A."/>
            <person name="Katsuragi S."/>
            <person name="Sakai M."/>
        </authorList>
    </citation>
    <scope>NUCLEOTIDE SEQUENCE [LARGE SCALE GENOMIC DNA]</scope>
    <source>
        <strain evidence="12">YU21-B</strain>
    </source>
</reference>
<name>A0A829YAD3_9GAMM</name>
<evidence type="ECO:0000256" key="4">
    <source>
        <dbReference type="ARBA" id="ARBA00022729"/>
    </source>
</evidence>
<dbReference type="InterPro" id="IPR011662">
    <property type="entry name" value="Secretin/TonB_short_N"/>
</dbReference>
<evidence type="ECO:0000256" key="6">
    <source>
        <dbReference type="ARBA" id="ARBA00023136"/>
    </source>
</evidence>
<dbReference type="InterPro" id="IPR037066">
    <property type="entry name" value="Plug_dom_sf"/>
</dbReference>
<evidence type="ECO:0000313" key="11">
    <source>
        <dbReference type="EMBL" id="GFE80140.1"/>
    </source>
</evidence>
<dbReference type="PROSITE" id="PS00430">
    <property type="entry name" value="TONB_DEPENDENT_REC_1"/>
    <property type="match status" value="1"/>
</dbReference>
<comment type="caution">
    <text evidence="11">The sequence shown here is derived from an EMBL/GenBank/DDBJ whole genome shotgun (WGS) entry which is preliminary data.</text>
</comment>
<dbReference type="InterPro" id="IPR012910">
    <property type="entry name" value="Plug_dom"/>
</dbReference>
<keyword evidence="3" id="KW-0410">Iron transport</keyword>
<dbReference type="SUPFAM" id="SSF56935">
    <property type="entry name" value="Porins"/>
    <property type="match status" value="1"/>
</dbReference>
<dbReference type="NCBIfam" id="TIGR01782">
    <property type="entry name" value="TonB-Xanth-Caul"/>
    <property type="match status" value="1"/>
</dbReference>
<evidence type="ECO:0000256" key="8">
    <source>
        <dbReference type="RuleBase" id="RU003357"/>
    </source>
</evidence>
<feature type="signal peptide" evidence="9">
    <location>
        <begin position="1"/>
        <end position="21"/>
    </location>
</feature>
<feature type="chain" id="PRO_5032945473" evidence="9">
    <location>
        <begin position="22"/>
        <end position="958"/>
    </location>
</feature>
<evidence type="ECO:0000256" key="5">
    <source>
        <dbReference type="ARBA" id="ARBA00023004"/>
    </source>
</evidence>
<keyword evidence="3" id="KW-0406">Ion transport</keyword>
<dbReference type="Gene3D" id="2.40.170.20">
    <property type="entry name" value="TonB-dependent receptor, beta-barrel domain"/>
    <property type="match status" value="1"/>
</dbReference>
<dbReference type="SMART" id="SM00965">
    <property type="entry name" value="STN"/>
    <property type="match status" value="1"/>
</dbReference>
<dbReference type="InterPro" id="IPR036942">
    <property type="entry name" value="Beta-barrel_TonB_sf"/>
</dbReference>
<dbReference type="Pfam" id="PF07715">
    <property type="entry name" value="Plug"/>
    <property type="match status" value="1"/>
</dbReference>
<dbReference type="Gene3D" id="3.55.50.30">
    <property type="match status" value="1"/>
</dbReference>
<evidence type="ECO:0000313" key="12">
    <source>
        <dbReference type="Proteomes" id="UP000445000"/>
    </source>
</evidence>
<dbReference type="PANTHER" id="PTHR40980">
    <property type="entry name" value="PLUG DOMAIN-CONTAINING PROTEIN"/>
    <property type="match status" value="1"/>
</dbReference>
<evidence type="ECO:0000259" key="10">
    <source>
        <dbReference type="SMART" id="SM00965"/>
    </source>
</evidence>
<dbReference type="Gene3D" id="2.170.130.10">
    <property type="entry name" value="TonB-dependent receptor, plug domain"/>
    <property type="match status" value="1"/>
</dbReference>
<evidence type="ECO:0000256" key="1">
    <source>
        <dbReference type="ARBA" id="ARBA00004442"/>
    </source>
</evidence>
<evidence type="ECO:0000256" key="7">
    <source>
        <dbReference type="ARBA" id="ARBA00023237"/>
    </source>
</evidence>
<protein>
    <submittedName>
        <fullName evidence="11">TonB-dependent receptor</fullName>
    </submittedName>
</protein>
<dbReference type="GO" id="GO:0006826">
    <property type="term" value="P:iron ion transport"/>
    <property type="evidence" value="ECO:0007669"/>
    <property type="project" value="UniProtKB-KW"/>
</dbReference>
<dbReference type="Pfam" id="PF00593">
    <property type="entry name" value="TonB_dep_Rec_b-barrel"/>
    <property type="match status" value="1"/>
</dbReference>
<dbReference type="RefSeq" id="WP_161811864.1">
    <property type="nucleotide sequence ID" value="NZ_BLJN01000002.1"/>
</dbReference>
<comment type="subcellular location">
    <subcellularLocation>
        <location evidence="1 8">Cell outer membrane</location>
    </subcellularLocation>
</comment>
<gene>
    <name evidence="11" type="ORF">GCM10011487_21400</name>
</gene>
<comment type="similarity">
    <text evidence="8">Belongs to the TonB-dependent receptor family.</text>
</comment>
<keyword evidence="11" id="KW-0675">Receptor</keyword>
<keyword evidence="4 9" id="KW-0732">Signal</keyword>
<evidence type="ECO:0000256" key="3">
    <source>
        <dbReference type="ARBA" id="ARBA00022496"/>
    </source>
</evidence>
<organism evidence="11 12">
    <name type="scientific">Steroidobacter agaridevorans</name>
    <dbReference type="NCBI Taxonomy" id="2695856"/>
    <lineage>
        <taxon>Bacteria</taxon>
        <taxon>Pseudomonadati</taxon>
        <taxon>Pseudomonadota</taxon>
        <taxon>Gammaproteobacteria</taxon>
        <taxon>Steroidobacterales</taxon>
        <taxon>Steroidobacteraceae</taxon>
        <taxon>Steroidobacter</taxon>
    </lineage>
</organism>
<dbReference type="InterPro" id="IPR010104">
    <property type="entry name" value="TonB_rcpt_bac"/>
</dbReference>
<dbReference type="InterPro" id="IPR010916">
    <property type="entry name" value="TonB_box_CS"/>
</dbReference>
<feature type="domain" description="Secretin/TonB short N-terminal" evidence="10">
    <location>
        <begin position="50"/>
        <end position="101"/>
    </location>
</feature>
<dbReference type="AlphaFoldDB" id="A0A829YAD3"/>